<organism evidence="1">
    <name type="scientific">Lepeophtheirus salmonis</name>
    <name type="common">Salmon louse</name>
    <name type="synonym">Caligus salmonis</name>
    <dbReference type="NCBI Taxonomy" id="72036"/>
    <lineage>
        <taxon>Eukaryota</taxon>
        <taxon>Metazoa</taxon>
        <taxon>Ecdysozoa</taxon>
        <taxon>Arthropoda</taxon>
        <taxon>Crustacea</taxon>
        <taxon>Multicrustacea</taxon>
        <taxon>Hexanauplia</taxon>
        <taxon>Copepoda</taxon>
        <taxon>Siphonostomatoida</taxon>
        <taxon>Caligidae</taxon>
        <taxon>Lepeophtheirus</taxon>
    </lineage>
</organism>
<name>A0A0K2T4R6_LEPSM</name>
<protein>
    <submittedName>
        <fullName evidence="1">Uncharacterized protein</fullName>
    </submittedName>
</protein>
<reference evidence="1" key="1">
    <citation type="submission" date="2014-05" db="EMBL/GenBank/DDBJ databases">
        <authorList>
            <person name="Chronopoulou M."/>
        </authorList>
    </citation>
    <scope>NUCLEOTIDE SEQUENCE</scope>
    <source>
        <tissue evidence="1">Whole organism</tissue>
    </source>
</reference>
<dbReference type="EMBL" id="HACA01003657">
    <property type="protein sequence ID" value="CDW21018.1"/>
    <property type="molecule type" value="Transcribed_RNA"/>
</dbReference>
<accession>A0A0K2T4R6</accession>
<feature type="non-terminal residue" evidence="1">
    <location>
        <position position="1"/>
    </location>
</feature>
<sequence length="59" mass="6938">TIQLVQVDPYKAKERIITKILSLKVDQYDMQIENIMGKSPCYISFVYIMCSLILESLYF</sequence>
<proteinExistence type="predicted"/>
<dbReference type="AlphaFoldDB" id="A0A0K2T4R6"/>
<evidence type="ECO:0000313" key="1">
    <source>
        <dbReference type="EMBL" id="CDW21018.1"/>
    </source>
</evidence>